<dbReference type="AlphaFoldDB" id="A0A6C0BMR8"/>
<dbReference type="EMBL" id="MN739208">
    <property type="protein sequence ID" value="QHS93695.1"/>
    <property type="molecule type" value="Genomic_DNA"/>
</dbReference>
<reference evidence="1" key="1">
    <citation type="journal article" date="2020" name="Nature">
        <title>Giant virus diversity and host interactions through global metagenomics.</title>
        <authorList>
            <person name="Schulz F."/>
            <person name="Roux S."/>
            <person name="Paez-Espino D."/>
            <person name="Jungbluth S."/>
            <person name="Walsh D.A."/>
            <person name="Denef V.J."/>
            <person name="McMahon K.D."/>
            <person name="Konstantinidis K.T."/>
            <person name="Eloe-Fadrosh E.A."/>
            <person name="Kyrpides N.C."/>
            <person name="Woyke T."/>
        </authorList>
    </citation>
    <scope>NUCLEOTIDE SEQUENCE</scope>
    <source>
        <strain evidence="1">GVMAG-M-3300018080-19</strain>
    </source>
</reference>
<organism evidence="1">
    <name type="scientific">viral metagenome</name>
    <dbReference type="NCBI Taxonomy" id="1070528"/>
    <lineage>
        <taxon>unclassified sequences</taxon>
        <taxon>metagenomes</taxon>
        <taxon>organismal metagenomes</taxon>
    </lineage>
</organism>
<protein>
    <submittedName>
        <fullName evidence="1">Uncharacterized protein</fullName>
    </submittedName>
</protein>
<evidence type="ECO:0000313" key="1">
    <source>
        <dbReference type="EMBL" id="QHS93695.1"/>
    </source>
</evidence>
<accession>A0A6C0BMR8</accession>
<proteinExistence type="predicted"/>
<name>A0A6C0BMR8_9ZZZZ</name>
<sequence length="184" mass="21435">MNEDYIYCGQCWPARPQCEHCKRWEGQWLAPGEFEEQHEAMQNHVQTHGDHLQVSVWRHTCFYHKDKGKMCIQCNLVLDNSRYSPRDYIWGNLAPPNVCVFCAGAGLVGNYDVEYRVDSYIDTYCAKHINYVQNEVRKVMSVEELVQCIWAYTRHTVPQAKEEWKKAYALKMGGGKALPINVNN</sequence>